<dbReference type="Proteomes" id="UP001176429">
    <property type="component" value="Unassembled WGS sequence"/>
</dbReference>
<sequence length="74" mass="8095">MSEVEVFQTNVPDHRTAAELLRQLQTQFPACRINFDLDDCDRILRVQSPAGPPDAPAVAAVLQANGYACTILPD</sequence>
<comment type="caution">
    <text evidence="1">The sequence shown here is derived from an EMBL/GenBank/DDBJ whole genome shotgun (WGS) entry which is preliminary data.</text>
</comment>
<dbReference type="RefSeq" id="WP_305007077.1">
    <property type="nucleotide sequence ID" value="NZ_JAUQSY010000008.1"/>
</dbReference>
<evidence type="ECO:0000313" key="2">
    <source>
        <dbReference type="Proteomes" id="UP001176429"/>
    </source>
</evidence>
<gene>
    <name evidence="1" type="ORF">Q5H93_13530</name>
</gene>
<accession>A0ABT9BBX5</accession>
<proteinExistence type="predicted"/>
<protein>
    <recommendedName>
        <fullName evidence="3">Heavy-metal-associated domain-containing protein</fullName>
    </recommendedName>
</protein>
<reference evidence="1" key="1">
    <citation type="submission" date="2023-07" db="EMBL/GenBank/DDBJ databases">
        <authorList>
            <person name="Kim M.K."/>
        </authorList>
    </citation>
    <scope>NUCLEOTIDE SEQUENCE</scope>
    <source>
        <strain evidence="1">ASUV-10-1</strain>
    </source>
</reference>
<dbReference type="EMBL" id="JAUQSY010000008">
    <property type="protein sequence ID" value="MDO7875759.1"/>
    <property type="molecule type" value="Genomic_DNA"/>
</dbReference>
<organism evidence="1 2">
    <name type="scientific">Hymenobacter aranciens</name>
    <dbReference type="NCBI Taxonomy" id="3063996"/>
    <lineage>
        <taxon>Bacteria</taxon>
        <taxon>Pseudomonadati</taxon>
        <taxon>Bacteroidota</taxon>
        <taxon>Cytophagia</taxon>
        <taxon>Cytophagales</taxon>
        <taxon>Hymenobacteraceae</taxon>
        <taxon>Hymenobacter</taxon>
    </lineage>
</organism>
<keyword evidence="2" id="KW-1185">Reference proteome</keyword>
<evidence type="ECO:0008006" key="3">
    <source>
        <dbReference type="Google" id="ProtNLM"/>
    </source>
</evidence>
<name>A0ABT9BBX5_9BACT</name>
<evidence type="ECO:0000313" key="1">
    <source>
        <dbReference type="EMBL" id="MDO7875759.1"/>
    </source>
</evidence>